<accession>A0A2M7T924</accession>
<protein>
    <recommendedName>
        <fullName evidence="1">Macro domain-containing protein</fullName>
    </recommendedName>
</protein>
<dbReference type="SUPFAM" id="SSF52949">
    <property type="entry name" value="Macro domain-like"/>
    <property type="match status" value="1"/>
</dbReference>
<sequence length="184" mass="19879">MEHKIDDVRIIIQQGDITEADIEAVVNAANNRMYMGAGVAGAIRKKGGQQIEDEAVKKGPIEIGGSLLTSAGALKAKWVIHAAVMGIDGITDAEKIRSATLSALKVADENNIQSIAFPALGTGVGGFPFSEAARVMFKIVKEYLNTNKSSIKKIVFVLFGYEAYNEFLNRAEKDLEKVAFPKHI</sequence>
<dbReference type="Proteomes" id="UP000230956">
    <property type="component" value="Unassembled WGS sequence"/>
</dbReference>
<dbReference type="AlphaFoldDB" id="A0A2M7T924"/>
<dbReference type="PANTHER" id="PTHR11106:SF111">
    <property type="entry name" value="MACRO DOMAIN-CONTAINING PROTEIN"/>
    <property type="match status" value="1"/>
</dbReference>
<feature type="domain" description="Macro" evidence="1">
    <location>
        <begin position="1"/>
        <end position="175"/>
    </location>
</feature>
<dbReference type="InterPro" id="IPR043472">
    <property type="entry name" value="Macro_dom-like"/>
</dbReference>
<dbReference type="Pfam" id="PF01661">
    <property type="entry name" value="Macro"/>
    <property type="match status" value="1"/>
</dbReference>
<evidence type="ECO:0000313" key="2">
    <source>
        <dbReference type="EMBL" id="PIZ40615.1"/>
    </source>
</evidence>
<dbReference type="RefSeq" id="WP_286678954.1">
    <property type="nucleotide sequence ID" value="NZ_MNXI01000117.1"/>
</dbReference>
<organism evidence="2 3">
    <name type="scientific">Candidatus Aquicultor secundus</name>
    <dbReference type="NCBI Taxonomy" id="1973895"/>
    <lineage>
        <taxon>Bacteria</taxon>
        <taxon>Bacillati</taxon>
        <taxon>Actinomycetota</taxon>
        <taxon>Candidatus Aquicultoria</taxon>
        <taxon>Candidatus Aquicultorales</taxon>
        <taxon>Candidatus Aquicultoraceae</taxon>
        <taxon>Candidatus Aquicultor</taxon>
    </lineage>
</organism>
<dbReference type="Gene3D" id="3.40.220.10">
    <property type="entry name" value="Leucine Aminopeptidase, subunit E, domain 1"/>
    <property type="match status" value="1"/>
</dbReference>
<proteinExistence type="predicted"/>
<gene>
    <name evidence="2" type="ORF">COY37_03550</name>
</gene>
<reference evidence="3" key="1">
    <citation type="submission" date="2017-09" db="EMBL/GenBank/DDBJ databases">
        <title>Depth-based differentiation of microbial function through sediment-hosted aquifers and enrichment of novel symbionts in the deep terrestrial subsurface.</title>
        <authorList>
            <person name="Probst A.J."/>
            <person name="Ladd B."/>
            <person name="Jarett J.K."/>
            <person name="Geller-Mcgrath D.E."/>
            <person name="Sieber C.M.K."/>
            <person name="Emerson J.B."/>
            <person name="Anantharaman K."/>
            <person name="Thomas B.C."/>
            <person name="Malmstrom R."/>
            <person name="Stieglmeier M."/>
            <person name="Klingl A."/>
            <person name="Woyke T."/>
            <person name="Ryan C.M."/>
            <person name="Banfield J.F."/>
        </authorList>
    </citation>
    <scope>NUCLEOTIDE SEQUENCE [LARGE SCALE GENOMIC DNA]</scope>
</reference>
<dbReference type="PROSITE" id="PS51154">
    <property type="entry name" value="MACRO"/>
    <property type="match status" value="1"/>
</dbReference>
<dbReference type="EMBL" id="PFNG01000085">
    <property type="protein sequence ID" value="PIZ40615.1"/>
    <property type="molecule type" value="Genomic_DNA"/>
</dbReference>
<evidence type="ECO:0000259" key="1">
    <source>
        <dbReference type="PROSITE" id="PS51154"/>
    </source>
</evidence>
<dbReference type="InterPro" id="IPR002589">
    <property type="entry name" value="Macro_dom"/>
</dbReference>
<dbReference type="PANTHER" id="PTHR11106">
    <property type="entry name" value="GANGLIOSIDE INDUCED DIFFERENTIATION ASSOCIATED PROTEIN 2-RELATED"/>
    <property type="match status" value="1"/>
</dbReference>
<dbReference type="SMART" id="SM00506">
    <property type="entry name" value="A1pp"/>
    <property type="match status" value="1"/>
</dbReference>
<comment type="caution">
    <text evidence="2">The sequence shown here is derived from an EMBL/GenBank/DDBJ whole genome shotgun (WGS) entry which is preliminary data.</text>
</comment>
<name>A0A2M7T924_9ACTN</name>
<evidence type="ECO:0000313" key="3">
    <source>
        <dbReference type="Proteomes" id="UP000230956"/>
    </source>
</evidence>